<evidence type="ECO:0000256" key="4">
    <source>
        <dbReference type="ARBA" id="ARBA00022692"/>
    </source>
</evidence>
<keyword evidence="6 7" id="KW-0472">Membrane</keyword>
<feature type="transmembrane region" description="Helical" evidence="7">
    <location>
        <begin position="372"/>
        <end position="392"/>
    </location>
</feature>
<evidence type="ECO:0000259" key="8">
    <source>
        <dbReference type="Pfam" id="PF02687"/>
    </source>
</evidence>
<keyword evidence="3" id="KW-1003">Cell membrane</keyword>
<comment type="caution">
    <text evidence="10">The sequence shown here is derived from an EMBL/GenBank/DDBJ whole genome shotgun (WGS) entry which is preliminary data.</text>
</comment>
<feature type="transmembrane region" description="Helical" evidence="7">
    <location>
        <begin position="282"/>
        <end position="305"/>
    </location>
</feature>
<comment type="subcellular location">
    <subcellularLocation>
        <location evidence="1">Cell membrane</location>
        <topology evidence="1">Multi-pass membrane protein</topology>
    </subcellularLocation>
</comment>
<dbReference type="PANTHER" id="PTHR30489">
    <property type="entry name" value="LIPOPROTEIN-RELEASING SYSTEM TRANSMEMBRANE PROTEIN LOLE"/>
    <property type="match status" value="1"/>
</dbReference>
<feature type="transmembrane region" description="Helical" evidence="7">
    <location>
        <begin position="326"/>
        <end position="352"/>
    </location>
</feature>
<dbReference type="EMBL" id="BDOQ01000001">
    <property type="protein sequence ID" value="GBG12522.1"/>
    <property type="molecule type" value="Genomic_DNA"/>
</dbReference>
<dbReference type="Proteomes" id="UP000245081">
    <property type="component" value="Unassembled WGS sequence"/>
</dbReference>
<keyword evidence="4 7" id="KW-0812">Transmembrane</keyword>
<evidence type="ECO:0000259" key="9">
    <source>
        <dbReference type="Pfam" id="PF12704"/>
    </source>
</evidence>
<dbReference type="Pfam" id="PF12704">
    <property type="entry name" value="MacB_PCD"/>
    <property type="match status" value="1"/>
</dbReference>
<comment type="similarity">
    <text evidence="2">Belongs to the ABC-4 integral membrane protein family. LolC/E subfamily.</text>
</comment>
<dbReference type="PANTHER" id="PTHR30489:SF0">
    <property type="entry name" value="LIPOPROTEIN-RELEASING SYSTEM TRANSMEMBRANE PROTEIN LOLE"/>
    <property type="match status" value="1"/>
</dbReference>
<proteinExistence type="inferred from homology"/>
<evidence type="ECO:0000256" key="7">
    <source>
        <dbReference type="SAM" id="Phobius"/>
    </source>
</evidence>
<evidence type="ECO:0000313" key="10">
    <source>
        <dbReference type="EMBL" id="GBG12522.1"/>
    </source>
</evidence>
<feature type="domain" description="MacB-like periplasmic core" evidence="9">
    <location>
        <begin position="23"/>
        <end position="249"/>
    </location>
</feature>
<dbReference type="RefSeq" id="WP_109013757.1">
    <property type="nucleotide sequence ID" value="NZ_BDOQ01000001.1"/>
</dbReference>
<keyword evidence="10" id="KW-0449">Lipoprotein</keyword>
<evidence type="ECO:0000256" key="2">
    <source>
        <dbReference type="ARBA" id="ARBA00005236"/>
    </source>
</evidence>
<feature type="domain" description="ABC3 transporter permease C-terminal" evidence="8">
    <location>
        <begin position="283"/>
        <end position="402"/>
    </location>
</feature>
<reference evidence="10 11" key="1">
    <citation type="journal article" date="2018" name="Environ. Microbiol.">
        <title>Isolation and genomic characterization of Novimethylophilus kurashikiensis gen. nov. sp. nov., a new lanthanide-dependent methylotrophic species of Methylophilaceae.</title>
        <authorList>
            <person name="Lv H."/>
            <person name="Sahin N."/>
            <person name="Tani A."/>
        </authorList>
    </citation>
    <scope>NUCLEOTIDE SEQUENCE [LARGE SCALE GENOMIC DNA]</scope>
    <source>
        <strain evidence="10 11">La2-4</strain>
    </source>
</reference>
<dbReference type="Pfam" id="PF02687">
    <property type="entry name" value="FtsX"/>
    <property type="match status" value="1"/>
</dbReference>
<name>A0A2R5F1B3_9PROT</name>
<evidence type="ECO:0000256" key="6">
    <source>
        <dbReference type="ARBA" id="ARBA00023136"/>
    </source>
</evidence>
<dbReference type="InterPro" id="IPR025857">
    <property type="entry name" value="MacB_PCD"/>
</dbReference>
<organism evidence="10 11">
    <name type="scientific">Novimethylophilus kurashikiensis</name>
    <dbReference type="NCBI Taxonomy" id="1825523"/>
    <lineage>
        <taxon>Bacteria</taxon>
        <taxon>Pseudomonadati</taxon>
        <taxon>Pseudomonadota</taxon>
        <taxon>Betaproteobacteria</taxon>
        <taxon>Nitrosomonadales</taxon>
        <taxon>Methylophilaceae</taxon>
        <taxon>Novimethylophilus</taxon>
    </lineage>
</organism>
<dbReference type="AlphaFoldDB" id="A0A2R5F1B3"/>
<gene>
    <name evidence="10" type="primary">lolC_E</name>
    <name evidence="10" type="ORF">NMK_0053</name>
</gene>
<evidence type="ECO:0000256" key="5">
    <source>
        <dbReference type="ARBA" id="ARBA00022989"/>
    </source>
</evidence>
<keyword evidence="11" id="KW-1185">Reference proteome</keyword>
<dbReference type="InterPro" id="IPR003838">
    <property type="entry name" value="ABC3_permease_C"/>
</dbReference>
<dbReference type="InterPro" id="IPR051447">
    <property type="entry name" value="Lipoprotein-release_system"/>
</dbReference>
<sequence>MNPLFPFEFIAAVRFLREGRMQSILIVAGVAIGVAVIVFMSALLTGLQGNIIRRTLSAQAHIVILPPEEIARPLRSVPDAQVAAIVQKKAQRLRSIDQWQKLRDSLQTMPGILAVSPEASGPAFAVRGDASRSISVIGIEPEQYVKVVALNDKIVDGALRVSPSEAVIGTDLAKDLGVGVGDKFRVTTSIGRSETFIVGGIFDLGNKGVNQRNVYIPLHSAQSLLDLVGGVSSLDLTVKEIFKAEVLAQRINAETGLEADSWIKTNAQFFTALSAQTFTNTIIRVFVALSVAFGIASVLVVSVVQKSKEIGILRAMGTSRGQVMRLFLIQGGLVGLAGSCIGSGMASLFLMGWRQIAKNPDGTPLFNIEVDLKLLIGAMVLATLTGIISAVFPARRASKLDPVVAIRG</sequence>
<accession>A0A2R5F1B3</accession>
<evidence type="ECO:0000256" key="3">
    <source>
        <dbReference type="ARBA" id="ARBA00022475"/>
    </source>
</evidence>
<keyword evidence="5 7" id="KW-1133">Transmembrane helix</keyword>
<dbReference type="GO" id="GO:0098797">
    <property type="term" value="C:plasma membrane protein complex"/>
    <property type="evidence" value="ECO:0007669"/>
    <property type="project" value="TreeGrafter"/>
</dbReference>
<dbReference type="GO" id="GO:0044874">
    <property type="term" value="P:lipoprotein localization to outer membrane"/>
    <property type="evidence" value="ECO:0007669"/>
    <property type="project" value="TreeGrafter"/>
</dbReference>
<protein>
    <submittedName>
        <fullName evidence="10">Lipoprotein-releasing system permease protein</fullName>
    </submittedName>
</protein>
<evidence type="ECO:0000256" key="1">
    <source>
        <dbReference type="ARBA" id="ARBA00004651"/>
    </source>
</evidence>
<dbReference type="OrthoDB" id="4814201at2"/>
<evidence type="ECO:0000313" key="11">
    <source>
        <dbReference type="Proteomes" id="UP000245081"/>
    </source>
</evidence>
<feature type="transmembrane region" description="Helical" evidence="7">
    <location>
        <begin position="24"/>
        <end position="47"/>
    </location>
</feature>